<dbReference type="Pfam" id="PF05656">
    <property type="entry name" value="DUF805"/>
    <property type="match status" value="1"/>
</dbReference>
<keyword evidence="4" id="KW-1185">Reference proteome</keyword>
<comment type="caution">
    <text evidence="3">The sequence shown here is derived from an EMBL/GenBank/DDBJ whole genome shotgun (WGS) entry which is preliminary data.</text>
</comment>
<organism evidence="3 4">
    <name type="scientific">Brevundimonas denitrificans</name>
    <dbReference type="NCBI Taxonomy" id="1443434"/>
    <lineage>
        <taxon>Bacteria</taxon>
        <taxon>Pseudomonadati</taxon>
        <taxon>Pseudomonadota</taxon>
        <taxon>Alphaproteobacteria</taxon>
        <taxon>Caulobacterales</taxon>
        <taxon>Caulobacteraceae</taxon>
        <taxon>Brevundimonas</taxon>
    </lineage>
</organism>
<evidence type="ECO:0000256" key="1">
    <source>
        <dbReference type="SAM" id="MobiDB-lite"/>
    </source>
</evidence>
<dbReference type="RefSeq" id="WP_284222419.1">
    <property type="nucleotide sequence ID" value="NZ_BSOY01000029.1"/>
</dbReference>
<name>A0ABQ6BHQ0_9CAUL</name>
<accession>A0ABQ6BHQ0</accession>
<dbReference type="PANTHER" id="PTHR34980">
    <property type="entry name" value="INNER MEMBRANE PROTEIN-RELATED-RELATED"/>
    <property type="match status" value="1"/>
</dbReference>
<reference evidence="4" key="1">
    <citation type="journal article" date="2019" name="Int. J. Syst. Evol. Microbiol.">
        <title>The Global Catalogue of Microorganisms (GCM) 10K type strain sequencing project: providing services to taxonomists for standard genome sequencing and annotation.</title>
        <authorList>
            <consortium name="The Broad Institute Genomics Platform"/>
            <consortium name="The Broad Institute Genome Sequencing Center for Infectious Disease"/>
            <person name="Wu L."/>
            <person name="Ma J."/>
        </authorList>
    </citation>
    <scope>NUCLEOTIDE SEQUENCE [LARGE SCALE GENOMIC DNA]</scope>
    <source>
        <strain evidence="4">NBRC 110107</strain>
    </source>
</reference>
<protein>
    <recommendedName>
        <fullName evidence="5">DUF805 domain-containing protein</fullName>
    </recommendedName>
</protein>
<evidence type="ECO:0000313" key="3">
    <source>
        <dbReference type="EMBL" id="GLS01560.1"/>
    </source>
</evidence>
<keyword evidence="2" id="KW-1133">Transmembrane helix</keyword>
<keyword evidence="2" id="KW-0812">Transmembrane</keyword>
<gene>
    <name evidence="3" type="ORF">GCM10007859_15750</name>
</gene>
<feature type="transmembrane region" description="Helical" evidence="2">
    <location>
        <begin position="21"/>
        <end position="40"/>
    </location>
</feature>
<evidence type="ECO:0000256" key="2">
    <source>
        <dbReference type="SAM" id="Phobius"/>
    </source>
</evidence>
<dbReference type="EMBL" id="BSOY01000029">
    <property type="protein sequence ID" value="GLS01560.1"/>
    <property type="molecule type" value="Genomic_DNA"/>
</dbReference>
<evidence type="ECO:0000313" key="4">
    <source>
        <dbReference type="Proteomes" id="UP001156921"/>
    </source>
</evidence>
<proteinExistence type="predicted"/>
<evidence type="ECO:0008006" key="5">
    <source>
        <dbReference type="Google" id="ProtNLM"/>
    </source>
</evidence>
<feature type="transmembrane region" description="Helical" evidence="2">
    <location>
        <begin position="78"/>
        <end position="97"/>
    </location>
</feature>
<dbReference type="Proteomes" id="UP001156921">
    <property type="component" value="Unassembled WGS sequence"/>
</dbReference>
<feature type="region of interest" description="Disordered" evidence="1">
    <location>
        <begin position="141"/>
        <end position="162"/>
    </location>
</feature>
<feature type="transmembrane region" description="Helical" evidence="2">
    <location>
        <begin position="109"/>
        <end position="130"/>
    </location>
</feature>
<sequence length="162" mass="17589">MALVRFLFGVTGRLDRRGYGLAVLGWMLWLMVVQRFTVGLPDFTTSGRLLDMLWDGDRAWGPTLDAAVHAAGDLQVRYAVFAALVTLAFASFLTLTARRLHDIGRPAAYAWIAVLPFLGPQAVFYVLLFLPGDRDANRYGGVGRPGASADEAADLSHPPASP</sequence>
<keyword evidence="2" id="KW-0472">Membrane</keyword>
<dbReference type="PANTHER" id="PTHR34980:SF2">
    <property type="entry name" value="INNER MEMBRANE PROTEIN YHAH-RELATED"/>
    <property type="match status" value="1"/>
</dbReference>
<dbReference type="InterPro" id="IPR008523">
    <property type="entry name" value="DUF805"/>
</dbReference>